<dbReference type="EMBL" id="AWVP01000104">
    <property type="protein sequence ID" value="ERK56035.1"/>
    <property type="molecule type" value="Genomic_DNA"/>
</dbReference>
<organism evidence="6 7">
    <name type="scientific">Gemella bergeri ATCC 700627</name>
    <dbReference type="NCBI Taxonomy" id="1321820"/>
    <lineage>
        <taxon>Bacteria</taxon>
        <taxon>Bacillati</taxon>
        <taxon>Bacillota</taxon>
        <taxon>Bacilli</taxon>
        <taxon>Bacillales</taxon>
        <taxon>Gemellaceae</taxon>
        <taxon>Gemella</taxon>
    </lineage>
</organism>
<dbReference type="GO" id="GO:0006310">
    <property type="term" value="P:DNA recombination"/>
    <property type="evidence" value="ECO:0007669"/>
    <property type="project" value="UniProtKB-KW"/>
</dbReference>
<dbReference type="Proteomes" id="UP000016637">
    <property type="component" value="Unassembled WGS sequence"/>
</dbReference>
<dbReference type="CDD" id="cd01189">
    <property type="entry name" value="INT_ICEBs1_C_like"/>
    <property type="match status" value="1"/>
</dbReference>
<dbReference type="Gene3D" id="1.10.150.130">
    <property type="match status" value="1"/>
</dbReference>
<evidence type="ECO:0000256" key="1">
    <source>
        <dbReference type="ARBA" id="ARBA00008857"/>
    </source>
</evidence>
<protein>
    <submittedName>
        <fullName evidence="6">Site-specific recombinase, phage integrase family</fullName>
    </submittedName>
</protein>
<evidence type="ECO:0000256" key="4">
    <source>
        <dbReference type="ARBA" id="ARBA00023172"/>
    </source>
</evidence>
<dbReference type="InterPro" id="IPR004107">
    <property type="entry name" value="Integrase_SAM-like_N"/>
</dbReference>
<evidence type="ECO:0000256" key="3">
    <source>
        <dbReference type="ARBA" id="ARBA00023125"/>
    </source>
</evidence>
<comment type="similarity">
    <text evidence="1">Belongs to the 'phage' integrase family.</text>
</comment>
<dbReference type="Pfam" id="PF14659">
    <property type="entry name" value="Phage_int_SAM_3"/>
    <property type="match status" value="1"/>
</dbReference>
<accession>U2PZW0</accession>
<gene>
    <name evidence="6" type="ORF">HMPREF1983_01572</name>
</gene>
<dbReference type="AlphaFoldDB" id="U2PZW0"/>
<dbReference type="PROSITE" id="PS51898">
    <property type="entry name" value="TYR_RECOMBINASE"/>
    <property type="match status" value="1"/>
</dbReference>
<dbReference type="InterPro" id="IPR011010">
    <property type="entry name" value="DNA_brk_join_enz"/>
</dbReference>
<dbReference type="InterPro" id="IPR010998">
    <property type="entry name" value="Integrase_recombinase_N"/>
</dbReference>
<keyword evidence="2" id="KW-0229">DNA integration</keyword>
<dbReference type="GO" id="GO:0015074">
    <property type="term" value="P:DNA integration"/>
    <property type="evidence" value="ECO:0007669"/>
    <property type="project" value="UniProtKB-KW"/>
</dbReference>
<dbReference type="InterPro" id="IPR013762">
    <property type="entry name" value="Integrase-like_cat_sf"/>
</dbReference>
<comment type="caution">
    <text evidence="6">The sequence shown here is derived from an EMBL/GenBank/DDBJ whole genome shotgun (WGS) entry which is preliminary data.</text>
</comment>
<feature type="domain" description="Tyr recombinase" evidence="5">
    <location>
        <begin position="111"/>
        <end position="294"/>
    </location>
</feature>
<sequence>MTFREFFELYKRDKKPRIRENTWRTKEAIVTTKIMPYLGDLLMNKISNVAIIQWQNELMKIKDDRGQTYSPTYLRTIHAQLSSILNHACRYYNLKTNVARDVGTMGEKEADEMLFWTQEEYEAFIKAVKDKPHSYYAFEILYWCGLRMGELLALTKEKFDFKTGTIKIDESLQRIDGKNIITPPKTKKSIRKVAMPDFLAEEIKIYLNGFYKLKSKDLIFTFSKSFLHHEMDRGAKKANVKRIRVHDLRHSHVSLLIELGFSATAIADRVGHESIDITYRYAHLFPSKQKEMADSLTQVRVKTKNDWEDLLKEDEENV</sequence>
<dbReference type="eggNOG" id="COG0582">
    <property type="taxonomic scope" value="Bacteria"/>
</dbReference>
<dbReference type="PATRIC" id="fig|1321820.3.peg.1496"/>
<reference evidence="6 7" key="1">
    <citation type="submission" date="2013-08" db="EMBL/GenBank/DDBJ databases">
        <authorList>
            <person name="Weinstock G."/>
            <person name="Sodergren E."/>
            <person name="Wylie T."/>
            <person name="Fulton L."/>
            <person name="Fulton R."/>
            <person name="Fronick C."/>
            <person name="O'Laughlin M."/>
            <person name="Godfrey J."/>
            <person name="Miner T."/>
            <person name="Herter B."/>
            <person name="Appelbaum E."/>
            <person name="Cordes M."/>
            <person name="Lek S."/>
            <person name="Wollam A."/>
            <person name="Pepin K.H."/>
            <person name="Palsikar V.B."/>
            <person name="Mitreva M."/>
            <person name="Wilson R.K."/>
        </authorList>
    </citation>
    <scope>NUCLEOTIDE SEQUENCE [LARGE SCALE GENOMIC DNA]</scope>
    <source>
        <strain evidence="6 7">ATCC 700627</strain>
    </source>
</reference>
<name>U2PZW0_9BACL</name>
<dbReference type="InterPro" id="IPR050090">
    <property type="entry name" value="Tyrosine_recombinase_XerCD"/>
</dbReference>
<dbReference type="Pfam" id="PF00589">
    <property type="entry name" value="Phage_integrase"/>
    <property type="match status" value="1"/>
</dbReference>
<dbReference type="HOGENOM" id="CLU_027562_17_0_9"/>
<evidence type="ECO:0000259" key="5">
    <source>
        <dbReference type="PROSITE" id="PS51898"/>
    </source>
</evidence>
<dbReference type="RefSeq" id="WP_021753237.1">
    <property type="nucleotide sequence ID" value="NZ_KI271853.1"/>
</dbReference>
<dbReference type="InterPro" id="IPR002104">
    <property type="entry name" value="Integrase_catalytic"/>
</dbReference>
<keyword evidence="3" id="KW-0238">DNA-binding</keyword>
<dbReference type="Gene3D" id="1.10.443.10">
    <property type="entry name" value="Intergrase catalytic core"/>
    <property type="match status" value="1"/>
</dbReference>
<proteinExistence type="inferred from homology"/>
<evidence type="ECO:0000313" key="6">
    <source>
        <dbReference type="EMBL" id="ERK56035.1"/>
    </source>
</evidence>
<evidence type="ECO:0000313" key="7">
    <source>
        <dbReference type="Proteomes" id="UP000016637"/>
    </source>
</evidence>
<dbReference type="PANTHER" id="PTHR30349:SF64">
    <property type="entry name" value="PROPHAGE INTEGRASE INTD-RELATED"/>
    <property type="match status" value="1"/>
</dbReference>
<keyword evidence="4" id="KW-0233">DNA recombination</keyword>
<dbReference type="GO" id="GO:0003677">
    <property type="term" value="F:DNA binding"/>
    <property type="evidence" value="ECO:0007669"/>
    <property type="project" value="UniProtKB-KW"/>
</dbReference>
<evidence type="ECO:0000256" key="2">
    <source>
        <dbReference type="ARBA" id="ARBA00022908"/>
    </source>
</evidence>
<dbReference type="SUPFAM" id="SSF56349">
    <property type="entry name" value="DNA breaking-rejoining enzymes"/>
    <property type="match status" value="1"/>
</dbReference>
<dbReference type="PANTHER" id="PTHR30349">
    <property type="entry name" value="PHAGE INTEGRASE-RELATED"/>
    <property type="match status" value="1"/>
</dbReference>
<keyword evidence="7" id="KW-1185">Reference proteome</keyword>